<dbReference type="EMBL" id="JAAGOB010000003">
    <property type="protein sequence ID" value="NED94965.1"/>
    <property type="molecule type" value="Genomic_DNA"/>
</dbReference>
<dbReference type="Proteomes" id="UP000469185">
    <property type="component" value="Unassembled WGS sequence"/>
</dbReference>
<comment type="caution">
    <text evidence="2">The sequence shown here is derived from an EMBL/GenBank/DDBJ whole genome shotgun (WGS) entry which is preliminary data.</text>
</comment>
<dbReference type="InterPro" id="IPR016155">
    <property type="entry name" value="Mopterin_synth/thiamin_S_b"/>
</dbReference>
<reference evidence="2 3" key="1">
    <citation type="submission" date="2020-02" db="EMBL/GenBank/DDBJ databases">
        <authorList>
            <person name="Li X.-J."/>
            <person name="Feng X.-M."/>
        </authorList>
    </citation>
    <scope>NUCLEOTIDE SEQUENCE [LARGE SCALE GENOMIC DNA]</scope>
    <source>
        <strain evidence="2 3">CGMCC 4.7225</strain>
    </source>
</reference>
<dbReference type="InterPro" id="IPR012675">
    <property type="entry name" value="Beta-grasp_dom_sf"/>
</dbReference>
<dbReference type="RefSeq" id="WP_163817298.1">
    <property type="nucleotide sequence ID" value="NZ_JAAGOB010000003.1"/>
</dbReference>
<dbReference type="Pfam" id="PF02597">
    <property type="entry name" value="ThiS"/>
    <property type="match status" value="1"/>
</dbReference>
<accession>A0A6N9YJ55</accession>
<evidence type="ECO:0000313" key="3">
    <source>
        <dbReference type="Proteomes" id="UP000469185"/>
    </source>
</evidence>
<keyword evidence="3" id="KW-1185">Reference proteome</keyword>
<dbReference type="InterPro" id="IPR003749">
    <property type="entry name" value="ThiS/MoaD-like"/>
</dbReference>
<evidence type="ECO:0000313" key="2">
    <source>
        <dbReference type="EMBL" id="NED94965.1"/>
    </source>
</evidence>
<sequence>MAKVTLRYWAALRAAAGTPEESYDAATLAEALAAAKAAHGADSRFAAVLAICAVLVDETPLGKRDPEREELGDGSVVDLLPPFAGG</sequence>
<dbReference type="Gene3D" id="3.10.20.30">
    <property type="match status" value="1"/>
</dbReference>
<proteinExistence type="predicted"/>
<organism evidence="2 3">
    <name type="scientific">Phytoactinopolyspora alkaliphila</name>
    <dbReference type="NCBI Taxonomy" id="1783498"/>
    <lineage>
        <taxon>Bacteria</taxon>
        <taxon>Bacillati</taxon>
        <taxon>Actinomycetota</taxon>
        <taxon>Actinomycetes</taxon>
        <taxon>Jiangellales</taxon>
        <taxon>Jiangellaceae</taxon>
        <taxon>Phytoactinopolyspora</taxon>
    </lineage>
</organism>
<feature type="region of interest" description="Disordered" evidence="1">
    <location>
        <begin position="63"/>
        <end position="86"/>
    </location>
</feature>
<gene>
    <name evidence="2" type="ORF">G1H11_06525</name>
</gene>
<protein>
    <submittedName>
        <fullName evidence="2">MoaD/ThiS family protein</fullName>
    </submittedName>
</protein>
<dbReference type="SUPFAM" id="SSF54285">
    <property type="entry name" value="MoaD/ThiS"/>
    <property type="match status" value="1"/>
</dbReference>
<name>A0A6N9YJ55_9ACTN</name>
<evidence type="ECO:0000256" key="1">
    <source>
        <dbReference type="SAM" id="MobiDB-lite"/>
    </source>
</evidence>
<dbReference type="AlphaFoldDB" id="A0A6N9YJ55"/>